<dbReference type="EMBL" id="RIBY02000001">
    <property type="protein sequence ID" value="KAH9845819.1"/>
    <property type="molecule type" value="Genomic_DNA"/>
</dbReference>
<dbReference type="OrthoDB" id="4509729at2759"/>
<proteinExistence type="predicted"/>
<evidence type="ECO:0000313" key="2">
    <source>
        <dbReference type="EMBL" id="KAH9845819.1"/>
    </source>
</evidence>
<protein>
    <submittedName>
        <fullName evidence="2">Uncharacterized protein</fullName>
    </submittedName>
</protein>
<sequence length="103" mass="11709">MSSIPEHASLTSDDFSRTSSHSLSQPLSQDEVQLFDINYDIKSTLTDLLNCEAVKNDSKMRIWVQSRLMDAELELKRQRKRRVSAPSIVVSDTEEPDRRASVA</sequence>
<name>A0A9W7T252_9PEZI</name>
<evidence type="ECO:0000256" key="1">
    <source>
        <dbReference type="SAM" id="MobiDB-lite"/>
    </source>
</evidence>
<evidence type="ECO:0000313" key="3">
    <source>
        <dbReference type="Proteomes" id="UP001138500"/>
    </source>
</evidence>
<comment type="caution">
    <text evidence="2">The sequence shown here is derived from an EMBL/GenBank/DDBJ whole genome shotgun (WGS) entry which is preliminary data.</text>
</comment>
<dbReference type="AlphaFoldDB" id="A0A9W7T252"/>
<reference evidence="2 3" key="2">
    <citation type="journal article" date="2021" name="Curr. Genet.">
        <title>Genetic response to nitrogen starvation in the aggressive Eucalyptus foliar pathogen Teratosphaeria destructans.</title>
        <authorList>
            <person name="Havenga M."/>
            <person name="Wingfield B.D."/>
            <person name="Wingfield M.J."/>
            <person name="Dreyer L.L."/>
            <person name="Roets F."/>
            <person name="Aylward J."/>
        </authorList>
    </citation>
    <scope>NUCLEOTIDE SEQUENCE [LARGE SCALE GENOMIC DNA]</scope>
    <source>
        <strain evidence="2">CMW44962</strain>
    </source>
</reference>
<feature type="region of interest" description="Disordered" evidence="1">
    <location>
        <begin position="1"/>
        <end position="26"/>
    </location>
</feature>
<accession>A0A9W7T252</accession>
<dbReference type="Proteomes" id="UP001138500">
    <property type="component" value="Unassembled WGS sequence"/>
</dbReference>
<reference evidence="2 3" key="1">
    <citation type="journal article" date="2018" name="IMA Fungus">
        <title>IMA Genome-F 10: Nine draft genome sequences of Claviceps purpurea s.lat., including C. arundinis, C. humidiphila, and C. cf. spartinae, pseudomolecules for the pitch canker pathogen Fusarium circinatum, draft genome of Davidsoniella eucalypti, Grosmannia galeiformis, Quambalaria eucalypti, and Teratosphaeria destructans.</title>
        <authorList>
            <person name="Wingfield B.D."/>
            <person name="Liu M."/>
            <person name="Nguyen H.D."/>
            <person name="Lane F.A."/>
            <person name="Morgan S.W."/>
            <person name="De Vos L."/>
            <person name="Wilken P.M."/>
            <person name="Duong T.A."/>
            <person name="Aylward J."/>
            <person name="Coetzee M.P."/>
            <person name="Dadej K."/>
            <person name="De Beer Z.W."/>
            <person name="Findlay W."/>
            <person name="Havenga M."/>
            <person name="Kolarik M."/>
            <person name="Menzies J.G."/>
            <person name="Naidoo K."/>
            <person name="Pochopski O."/>
            <person name="Shoukouhi P."/>
            <person name="Santana Q.C."/>
            <person name="Seifert K.A."/>
            <person name="Soal N."/>
            <person name="Steenkamp E.T."/>
            <person name="Tatham C.T."/>
            <person name="van der Nest M.A."/>
            <person name="Wingfield M.J."/>
        </authorList>
    </citation>
    <scope>NUCLEOTIDE SEQUENCE [LARGE SCALE GENOMIC DNA]</scope>
    <source>
        <strain evidence="2">CMW44962</strain>
    </source>
</reference>
<organism evidence="2 3">
    <name type="scientific">Teratosphaeria destructans</name>
    <dbReference type="NCBI Taxonomy" id="418781"/>
    <lineage>
        <taxon>Eukaryota</taxon>
        <taxon>Fungi</taxon>
        <taxon>Dikarya</taxon>
        <taxon>Ascomycota</taxon>
        <taxon>Pezizomycotina</taxon>
        <taxon>Dothideomycetes</taxon>
        <taxon>Dothideomycetidae</taxon>
        <taxon>Mycosphaerellales</taxon>
        <taxon>Teratosphaeriaceae</taxon>
        <taxon>Teratosphaeria</taxon>
    </lineage>
</organism>
<keyword evidence="3" id="KW-1185">Reference proteome</keyword>
<gene>
    <name evidence="2" type="ORF">Tdes44962_MAKER00029</name>
</gene>
<feature type="region of interest" description="Disordered" evidence="1">
    <location>
        <begin position="78"/>
        <end position="103"/>
    </location>
</feature>